<keyword evidence="1" id="KW-0472">Membrane</keyword>
<feature type="transmembrane region" description="Helical" evidence="1">
    <location>
        <begin position="105"/>
        <end position="132"/>
    </location>
</feature>
<evidence type="ECO:0000313" key="3">
    <source>
        <dbReference type="Proteomes" id="UP000625551"/>
    </source>
</evidence>
<reference evidence="2 3" key="1">
    <citation type="submission" date="2020-09" db="EMBL/GenBank/DDBJ databases">
        <title>Genome sequencing and assembly of Pontibacter sp.</title>
        <authorList>
            <person name="Chhetri G."/>
        </authorList>
    </citation>
    <scope>NUCLEOTIDE SEQUENCE [LARGE SCALE GENOMIC DNA]</scope>
    <source>
        <strain evidence="2 3">JH31</strain>
    </source>
</reference>
<organism evidence="2 3">
    <name type="scientific">Pontibacter aquaedesilientis</name>
    <dbReference type="NCBI Taxonomy" id="2766980"/>
    <lineage>
        <taxon>Bacteria</taxon>
        <taxon>Pseudomonadati</taxon>
        <taxon>Bacteroidota</taxon>
        <taxon>Cytophagia</taxon>
        <taxon>Cytophagales</taxon>
        <taxon>Hymenobacteraceae</taxon>
        <taxon>Pontibacter</taxon>
    </lineage>
</organism>
<gene>
    <name evidence="2" type="ORF">H9Q13_10550</name>
</gene>
<dbReference type="EMBL" id="JACXAJ010000004">
    <property type="protein sequence ID" value="MBD1397607.1"/>
    <property type="molecule type" value="Genomic_DNA"/>
</dbReference>
<keyword evidence="1" id="KW-1133">Transmembrane helix</keyword>
<comment type="caution">
    <text evidence="2">The sequence shown here is derived from an EMBL/GenBank/DDBJ whole genome shotgun (WGS) entry which is preliminary data.</text>
</comment>
<keyword evidence="3" id="KW-1185">Reference proteome</keyword>
<feature type="transmembrane region" description="Helical" evidence="1">
    <location>
        <begin position="144"/>
        <end position="161"/>
    </location>
</feature>
<feature type="transmembrane region" description="Helical" evidence="1">
    <location>
        <begin position="37"/>
        <end position="54"/>
    </location>
</feature>
<feature type="transmembrane region" description="Helical" evidence="1">
    <location>
        <begin position="273"/>
        <end position="290"/>
    </location>
</feature>
<sequence>MFLNLTFWVINYLALRQTITFIKETPTPVIKNTIDNFFIVNSIFVVSQFIFISYQEKTWNPYIYGSFGMSTGDYIKGIYANSSINMIINSYFIAYYISLKHWKKVILAAFIMLMTTYMSGIVLFFGGIGILLVIGLKISFSRKIIAVFGGIALLFILYFISPENINYALENLSNIFTQSPPRKIISITQTFQNQISGFTEFIFGEGPGRFSSRAAFIAGGEYVSWYPESLVYKSAAFTKNHFSLWNNEVLSIPYNDGTANQPFSIYNQFLGEYGFVGLLLLLFLYLGYFIKRYKYLTYGKLLLITTLGYFILDYWFEYFSVLAIFEMFMLLNLKSNEEKESIETT</sequence>
<dbReference type="Proteomes" id="UP000625551">
    <property type="component" value="Unassembled WGS sequence"/>
</dbReference>
<evidence type="ECO:0008006" key="4">
    <source>
        <dbReference type="Google" id="ProtNLM"/>
    </source>
</evidence>
<evidence type="ECO:0000256" key="1">
    <source>
        <dbReference type="SAM" id="Phobius"/>
    </source>
</evidence>
<feature type="transmembrane region" description="Helical" evidence="1">
    <location>
        <begin position="302"/>
        <end position="325"/>
    </location>
</feature>
<keyword evidence="1" id="KW-0812">Transmembrane</keyword>
<proteinExistence type="predicted"/>
<evidence type="ECO:0000313" key="2">
    <source>
        <dbReference type="EMBL" id="MBD1397607.1"/>
    </source>
</evidence>
<feature type="transmembrane region" description="Helical" evidence="1">
    <location>
        <begin position="78"/>
        <end position="99"/>
    </location>
</feature>
<protein>
    <recommendedName>
        <fullName evidence="4">Oligosaccharide repeat unit polymerase</fullName>
    </recommendedName>
</protein>
<accession>A0ABR7XH52</accession>
<name>A0ABR7XH52_9BACT</name>